<organism evidence="1 2">
    <name type="scientific">Croceibacterium salegens</name>
    <dbReference type="NCBI Taxonomy" id="1737568"/>
    <lineage>
        <taxon>Bacteria</taxon>
        <taxon>Pseudomonadati</taxon>
        <taxon>Pseudomonadota</taxon>
        <taxon>Alphaproteobacteria</taxon>
        <taxon>Sphingomonadales</taxon>
        <taxon>Erythrobacteraceae</taxon>
        <taxon>Croceibacterium</taxon>
    </lineage>
</organism>
<dbReference type="RefSeq" id="WP_159792771.1">
    <property type="nucleotide sequence ID" value="NZ_WTYM01000030.1"/>
</dbReference>
<protein>
    <submittedName>
        <fullName evidence="1">Uncharacterized protein</fullName>
    </submittedName>
</protein>
<evidence type="ECO:0000313" key="2">
    <source>
        <dbReference type="Proteomes" id="UP000433652"/>
    </source>
</evidence>
<gene>
    <name evidence="1" type="ORF">GRI89_04990</name>
</gene>
<evidence type="ECO:0000313" key="1">
    <source>
        <dbReference type="EMBL" id="MXO58895.1"/>
    </source>
</evidence>
<sequence>MAADLPPWRELSEFERGAARRFTLDCRDLSDGDCTVISAAFNRALCAGLAVMIEALDRYPTDVEISKLGVALAEHFNQVRIPRLRERGTLQ</sequence>
<dbReference type="Proteomes" id="UP000433652">
    <property type="component" value="Unassembled WGS sequence"/>
</dbReference>
<comment type="caution">
    <text evidence="1">The sequence shown here is derived from an EMBL/GenBank/DDBJ whole genome shotgun (WGS) entry which is preliminary data.</text>
</comment>
<dbReference type="EMBL" id="WTYM01000030">
    <property type="protein sequence ID" value="MXO58895.1"/>
    <property type="molecule type" value="Genomic_DNA"/>
</dbReference>
<proteinExistence type="predicted"/>
<reference evidence="1 2" key="1">
    <citation type="submission" date="2019-12" db="EMBL/GenBank/DDBJ databases">
        <title>Genomic-based taxomic classification of the family Erythrobacteraceae.</title>
        <authorList>
            <person name="Xu L."/>
        </authorList>
    </citation>
    <scope>NUCLEOTIDE SEQUENCE [LARGE SCALE GENOMIC DNA]</scope>
    <source>
        <strain evidence="1 2">MCCC 1K01500</strain>
    </source>
</reference>
<dbReference type="AlphaFoldDB" id="A0A6I4SSP1"/>
<name>A0A6I4SSP1_9SPHN</name>
<accession>A0A6I4SSP1</accession>
<keyword evidence="2" id="KW-1185">Reference proteome</keyword>